<dbReference type="Proteomes" id="UP001187425">
    <property type="component" value="Unassembled WGS sequence"/>
</dbReference>
<organism evidence="2 4">
    <name type="scientific">Xanthomonas hortorum pv. vitians</name>
    <dbReference type="NCBI Taxonomy" id="83224"/>
    <lineage>
        <taxon>Bacteria</taxon>
        <taxon>Pseudomonadati</taxon>
        <taxon>Pseudomonadota</taxon>
        <taxon>Gammaproteobacteria</taxon>
        <taxon>Lysobacterales</taxon>
        <taxon>Lysobacteraceae</taxon>
        <taxon>Xanthomonas</taxon>
    </lineage>
</organism>
<evidence type="ECO:0000313" key="5">
    <source>
        <dbReference type="Proteomes" id="UP001187425"/>
    </source>
</evidence>
<reference evidence="2 4" key="1">
    <citation type="submission" date="2020-07" db="EMBL/GenBank/DDBJ databases">
        <authorList>
            <person name="Pothier F. J."/>
        </authorList>
    </citation>
    <scope>NUCLEOTIDE SEQUENCE [LARGE SCALE GENOMIC DNA]</scope>
    <source>
        <strain evidence="2 4">CFBP 498</strain>
        <plasmid evidence="2 4">CFBP498_p224</plasmid>
    </source>
</reference>
<evidence type="ECO:0000313" key="4">
    <source>
        <dbReference type="Proteomes" id="UP000515406"/>
    </source>
</evidence>
<accession>A0A6V7FJP2</accession>
<geneLocation type="plasmid" evidence="2 4">
    <name>CFBP498_p224</name>
</geneLocation>
<keyword evidence="4" id="KW-1185">Reference proteome</keyword>
<proteinExistence type="predicted"/>
<reference evidence="3 5" key="2">
    <citation type="submission" date="2023-10" db="EMBL/GenBank/DDBJ databases">
        <title>A new tool for lettuce pathogen research.</title>
        <authorList>
            <person name="Horton K.N."/>
            <person name="Cseke L.J."/>
            <person name="Badiwe M."/>
            <person name="Tesfaye D."/>
            <person name="Klein A."/>
            <person name="Su J."/>
            <person name="Potnis N."/>
            <person name="Gassmann W."/>
        </authorList>
    </citation>
    <scope>NUCLEOTIDE SEQUENCE [LARGE SCALE GENOMIC DNA]</scope>
    <source>
        <strain evidence="3 5">JSKH1901</strain>
    </source>
</reference>
<evidence type="ECO:0000313" key="2">
    <source>
        <dbReference type="EMBL" id="CAD0363791.1"/>
    </source>
</evidence>
<feature type="compositionally biased region" description="Low complexity" evidence="1">
    <location>
        <begin position="97"/>
        <end position="110"/>
    </location>
</feature>
<dbReference type="EMBL" id="LR828258">
    <property type="protein sequence ID" value="CAD0363789.1"/>
    <property type="molecule type" value="Genomic_DNA"/>
</dbReference>
<name>A0A6V7FJP2_9XANT</name>
<dbReference type="RefSeq" id="WP_183153100.1">
    <property type="nucleotide sequence ID" value="NZ_JAVTRY010000021.1"/>
</dbReference>
<evidence type="ECO:0000313" key="3">
    <source>
        <dbReference type="EMBL" id="MDV7251091.1"/>
    </source>
</evidence>
<dbReference type="EMBL" id="LR828258">
    <property type="protein sequence ID" value="CAD0363791.1"/>
    <property type="molecule type" value="Genomic_DNA"/>
</dbReference>
<evidence type="ECO:0000256" key="1">
    <source>
        <dbReference type="SAM" id="MobiDB-lite"/>
    </source>
</evidence>
<protein>
    <submittedName>
        <fullName evidence="3">BPSL0761 family protein</fullName>
    </submittedName>
</protein>
<dbReference type="EMBL" id="JAWMQI010000138">
    <property type="protein sequence ID" value="MDV7251091.1"/>
    <property type="molecule type" value="Genomic_DNA"/>
</dbReference>
<dbReference type="Proteomes" id="UP000515406">
    <property type="component" value="Plasmid CFBP498_p224"/>
</dbReference>
<keyword evidence="2" id="KW-0614">Plasmid</keyword>
<dbReference type="NCBIfam" id="NF041728">
    <property type="entry name" value="BPSL0761_fam"/>
    <property type="match status" value="1"/>
</dbReference>
<feature type="region of interest" description="Disordered" evidence="1">
    <location>
        <begin position="89"/>
        <end position="110"/>
    </location>
</feature>
<dbReference type="AlphaFoldDB" id="A0A6V7FJP2"/>
<dbReference type="InterPro" id="IPR049723">
    <property type="entry name" value="BPSL0761-like"/>
</dbReference>
<sequence length="110" mass="12565">MTTPEESMRHLFQAGAFLVELALDERLPIEVRREAARLTRHYPTPECSLAVTPSVIGYFLPAPEPSWFEGYRHGPLTMGLSDRISRLYHTLGHQPNRSRSNSTRRTTSDK</sequence>
<gene>
    <name evidence="2" type="ORF">CFBP498_49460</name>
    <name evidence="3" type="ORF">R4K57_22435</name>
</gene>